<protein>
    <recommendedName>
        <fullName evidence="6">Hydrogenase maturation protease</fullName>
    </recommendedName>
</protein>
<evidence type="ECO:0000313" key="5">
    <source>
        <dbReference type="EMBL" id="GAI08267.1"/>
    </source>
</evidence>
<dbReference type="InterPro" id="IPR023430">
    <property type="entry name" value="Pept_HybD-like_dom_sf"/>
</dbReference>
<evidence type="ECO:0000256" key="3">
    <source>
        <dbReference type="ARBA" id="ARBA00022750"/>
    </source>
</evidence>
<reference evidence="5" key="1">
    <citation type="journal article" date="2014" name="Front. Microbiol.">
        <title>High frequency of phylogenetically diverse reductive dehalogenase-homologous genes in deep subseafloor sedimentary metagenomes.</title>
        <authorList>
            <person name="Kawai M."/>
            <person name="Futagami T."/>
            <person name="Toyoda A."/>
            <person name="Takaki Y."/>
            <person name="Nishi S."/>
            <person name="Hori S."/>
            <person name="Arai W."/>
            <person name="Tsubouchi T."/>
            <person name="Morono Y."/>
            <person name="Uchiyama I."/>
            <person name="Ito T."/>
            <person name="Fujiyama A."/>
            <person name="Inagaki F."/>
            <person name="Takami H."/>
        </authorList>
    </citation>
    <scope>NUCLEOTIDE SEQUENCE</scope>
    <source>
        <strain evidence="5">Expedition CK06-06</strain>
    </source>
</reference>
<dbReference type="Gene3D" id="3.40.50.1450">
    <property type="entry name" value="HybD-like"/>
    <property type="match status" value="1"/>
</dbReference>
<dbReference type="NCBIfam" id="TIGR00072">
    <property type="entry name" value="hydrog_prot"/>
    <property type="match status" value="1"/>
</dbReference>
<organism evidence="5">
    <name type="scientific">marine sediment metagenome</name>
    <dbReference type="NCBI Taxonomy" id="412755"/>
    <lineage>
        <taxon>unclassified sequences</taxon>
        <taxon>metagenomes</taxon>
        <taxon>ecological metagenomes</taxon>
    </lineage>
</organism>
<evidence type="ECO:0000256" key="4">
    <source>
        <dbReference type="ARBA" id="ARBA00022801"/>
    </source>
</evidence>
<proteinExistence type="inferred from homology"/>
<keyword evidence="2" id="KW-0645">Protease</keyword>
<dbReference type="GO" id="GO:0004190">
    <property type="term" value="F:aspartic-type endopeptidase activity"/>
    <property type="evidence" value="ECO:0007669"/>
    <property type="project" value="UniProtKB-KW"/>
</dbReference>
<evidence type="ECO:0000256" key="1">
    <source>
        <dbReference type="ARBA" id="ARBA00006814"/>
    </source>
</evidence>
<accession>X1KMF4</accession>
<dbReference type="GO" id="GO:0016485">
    <property type="term" value="P:protein processing"/>
    <property type="evidence" value="ECO:0007669"/>
    <property type="project" value="TreeGrafter"/>
</dbReference>
<comment type="similarity">
    <text evidence="1">Belongs to the peptidase A31 family.</text>
</comment>
<dbReference type="AlphaFoldDB" id="X1KMF4"/>
<keyword evidence="4" id="KW-0378">Hydrolase</keyword>
<name>X1KMF4_9ZZZZ</name>
<feature type="non-terminal residue" evidence="5">
    <location>
        <position position="1"/>
    </location>
</feature>
<evidence type="ECO:0000256" key="2">
    <source>
        <dbReference type="ARBA" id="ARBA00022670"/>
    </source>
</evidence>
<keyword evidence="3" id="KW-0064">Aspartyl protease</keyword>
<dbReference type="InterPro" id="IPR000671">
    <property type="entry name" value="Peptidase_A31"/>
</dbReference>
<comment type="caution">
    <text evidence="5">The sequence shown here is derived from an EMBL/GenBank/DDBJ whole genome shotgun (WGS) entry which is preliminary data.</text>
</comment>
<dbReference type="PANTHER" id="PTHR30302:SF1">
    <property type="entry name" value="HYDROGENASE 2 MATURATION PROTEASE"/>
    <property type="match status" value="1"/>
</dbReference>
<sequence length="117" mass="12858">KIPLPNTKVIDGGTSPNILFLEDAAKLIVVDAAKGGGVPGEVYRFRLDDIALEQKPFLSLHDIGLIDNLLLMRLLHNIGETIIIGVEPKEIEWGLELSPELQEKVPRIVETILAELS</sequence>
<dbReference type="PANTHER" id="PTHR30302">
    <property type="entry name" value="HYDROGENASE 1 MATURATION PROTEASE"/>
    <property type="match status" value="1"/>
</dbReference>
<dbReference type="SUPFAM" id="SSF53163">
    <property type="entry name" value="HybD-like"/>
    <property type="match status" value="1"/>
</dbReference>
<dbReference type="GO" id="GO:0008047">
    <property type="term" value="F:enzyme activator activity"/>
    <property type="evidence" value="ECO:0007669"/>
    <property type="project" value="InterPro"/>
</dbReference>
<dbReference type="EMBL" id="BARV01012813">
    <property type="protein sequence ID" value="GAI08267.1"/>
    <property type="molecule type" value="Genomic_DNA"/>
</dbReference>
<dbReference type="Pfam" id="PF01750">
    <property type="entry name" value="HycI"/>
    <property type="match status" value="1"/>
</dbReference>
<evidence type="ECO:0008006" key="6">
    <source>
        <dbReference type="Google" id="ProtNLM"/>
    </source>
</evidence>
<gene>
    <name evidence="5" type="ORF">S06H3_23536</name>
</gene>